<dbReference type="FunCoup" id="G5AMT2">
    <property type="interactions" value="770"/>
</dbReference>
<dbReference type="Proteomes" id="UP000006813">
    <property type="component" value="Unassembled WGS sequence"/>
</dbReference>
<evidence type="ECO:0000259" key="1">
    <source>
        <dbReference type="Pfam" id="PF06743"/>
    </source>
</evidence>
<feature type="domain" description="FAST kinase leucine-rich" evidence="1">
    <location>
        <begin position="267"/>
        <end position="331"/>
    </location>
</feature>
<evidence type="ECO:0000313" key="2">
    <source>
        <dbReference type="EMBL" id="EHA98342.1"/>
    </source>
</evidence>
<dbReference type="GO" id="GO:0003723">
    <property type="term" value="F:RNA binding"/>
    <property type="evidence" value="ECO:0007669"/>
    <property type="project" value="TreeGrafter"/>
</dbReference>
<dbReference type="eggNOG" id="ENOG502QXK7">
    <property type="taxonomic scope" value="Eukaryota"/>
</dbReference>
<dbReference type="STRING" id="10181.G5AMT2"/>
<sequence length="435" mass="48733">MVSPPRFARTSRKRGAGPRVSITQVLLSAQASPAGLSGLLLILPVQPCYLGPSKWGERPLGGGPHAGSVRRLQWLLEEAKSPGELLHWLGQNPTKVCAHHYLVALHRLGQLLGSQPQPPLVDQATLQDLSQLIIQNCHSFDVHTIQVCLHLAVLLGFPPDGPLVCVLEQERRFRLLPKPPPPLHPALRGGQQLEATLSSPRFLRYPWQHLIVALQVLEEARPEELTPRVMVLLAQHWAWHWLQEPQLLEAIARFLVVQESQLNKVVQKLVLPFGQLNYLPLEQQFMPCLERILAQEAGVAPLATVNILMSLCQLQSLPFRALHFFFSPGFLWSWSSQDVRAPAFPGDNRCPSSHSLITDRACCKYSHKDIVAEGLRQLLGEEKYHQNLTVPPGYCTGELWLPFEELESQRGLLQLESYLRQKLQALGLCWGPKGG</sequence>
<organism evidence="2 3">
    <name type="scientific">Heterocephalus glaber</name>
    <name type="common">Naked mole rat</name>
    <dbReference type="NCBI Taxonomy" id="10181"/>
    <lineage>
        <taxon>Eukaryota</taxon>
        <taxon>Metazoa</taxon>
        <taxon>Chordata</taxon>
        <taxon>Craniata</taxon>
        <taxon>Vertebrata</taxon>
        <taxon>Euteleostomi</taxon>
        <taxon>Mammalia</taxon>
        <taxon>Eutheria</taxon>
        <taxon>Euarchontoglires</taxon>
        <taxon>Glires</taxon>
        <taxon>Rodentia</taxon>
        <taxon>Hystricomorpha</taxon>
        <taxon>Bathyergidae</taxon>
        <taxon>Heterocephalus</taxon>
    </lineage>
</organism>
<dbReference type="InterPro" id="IPR050870">
    <property type="entry name" value="FAST_kinase"/>
</dbReference>
<dbReference type="InterPro" id="IPR010622">
    <property type="entry name" value="FAST_Leu-rich"/>
</dbReference>
<dbReference type="AlphaFoldDB" id="G5AMT2"/>
<gene>
    <name evidence="2" type="ORF">GW7_02050</name>
</gene>
<reference evidence="2 3" key="1">
    <citation type="journal article" date="2011" name="Nature">
        <title>Genome sequencing reveals insights into physiology and longevity of the naked mole rat.</title>
        <authorList>
            <person name="Kim E.B."/>
            <person name="Fang X."/>
            <person name="Fushan A.A."/>
            <person name="Huang Z."/>
            <person name="Lobanov A.V."/>
            <person name="Han L."/>
            <person name="Marino S.M."/>
            <person name="Sun X."/>
            <person name="Turanov A.A."/>
            <person name="Yang P."/>
            <person name="Yim S.H."/>
            <person name="Zhao X."/>
            <person name="Kasaikina M.V."/>
            <person name="Stoletzki N."/>
            <person name="Peng C."/>
            <person name="Polak P."/>
            <person name="Xiong Z."/>
            <person name="Kiezun A."/>
            <person name="Zhu Y."/>
            <person name="Chen Y."/>
            <person name="Kryukov G.V."/>
            <person name="Zhang Q."/>
            <person name="Peshkin L."/>
            <person name="Yang L."/>
            <person name="Bronson R.T."/>
            <person name="Buffenstein R."/>
            <person name="Wang B."/>
            <person name="Han C."/>
            <person name="Li Q."/>
            <person name="Chen L."/>
            <person name="Zhao W."/>
            <person name="Sunyaev S.R."/>
            <person name="Park T.J."/>
            <person name="Zhang G."/>
            <person name="Wang J."/>
            <person name="Gladyshev V.N."/>
        </authorList>
    </citation>
    <scope>NUCLEOTIDE SEQUENCE [LARGE SCALE GENOMIC DNA]</scope>
</reference>
<name>G5AMT2_HETGA</name>
<keyword evidence="2" id="KW-0808">Transferase</keyword>
<dbReference type="GO" id="GO:0035770">
    <property type="term" value="C:ribonucleoprotein granule"/>
    <property type="evidence" value="ECO:0007669"/>
    <property type="project" value="TreeGrafter"/>
</dbReference>
<dbReference type="InParanoid" id="G5AMT2"/>
<dbReference type="PANTHER" id="PTHR21228:SF4">
    <property type="entry name" value="FAS-ACTIVATED SERINE_THREONINE KINASE"/>
    <property type="match status" value="1"/>
</dbReference>
<dbReference type="GO" id="GO:0044528">
    <property type="term" value="P:regulation of mitochondrial mRNA stability"/>
    <property type="evidence" value="ECO:0007669"/>
    <property type="project" value="InterPro"/>
</dbReference>
<dbReference type="Pfam" id="PF06743">
    <property type="entry name" value="FAST_1"/>
    <property type="match status" value="1"/>
</dbReference>
<keyword evidence="2" id="KW-0418">Kinase</keyword>
<dbReference type="PANTHER" id="PTHR21228">
    <property type="entry name" value="FAST LEU-RICH DOMAIN-CONTAINING"/>
    <property type="match status" value="1"/>
</dbReference>
<dbReference type="GO" id="GO:0016301">
    <property type="term" value="F:kinase activity"/>
    <property type="evidence" value="ECO:0007669"/>
    <property type="project" value="UniProtKB-KW"/>
</dbReference>
<dbReference type="EMBL" id="JH166047">
    <property type="protein sequence ID" value="EHA98342.1"/>
    <property type="molecule type" value="Genomic_DNA"/>
</dbReference>
<evidence type="ECO:0000313" key="3">
    <source>
        <dbReference type="Proteomes" id="UP000006813"/>
    </source>
</evidence>
<accession>G5AMT2</accession>
<dbReference type="GO" id="GO:0005759">
    <property type="term" value="C:mitochondrial matrix"/>
    <property type="evidence" value="ECO:0007669"/>
    <property type="project" value="TreeGrafter"/>
</dbReference>
<proteinExistence type="predicted"/>
<protein>
    <submittedName>
        <fullName evidence="2">Fas-activated serine/threonine kinase</fullName>
    </submittedName>
</protein>
<dbReference type="GO" id="GO:0000963">
    <property type="term" value="P:mitochondrial RNA processing"/>
    <property type="evidence" value="ECO:0007669"/>
    <property type="project" value="TreeGrafter"/>
</dbReference>